<dbReference type="CDD" id="cd00383">
    <property type="entry name" value="trans_reg_C"/>
    <property type="match status" value="1"/>
</dbReference>
<accession>A0A1G9J944</accession>
<feature type="domain" description="Response regulatory" evidence="10">
    <location>
        <begin position="2"/>
        <end position="114"/>
    </location>
</feature>
<proteinExistence type="predicted"/>
<evidence type="ECO:0000256" key="7">
    <source>
        <dbReference type="ARBA" id="ARBA00024867"/>
    </source>
</evidence>
<name>A0A1G9J944_9FIRM</name>
<evidence type="ECO:0000256" key="1">
    <source>
        <dbReference type="ARBA" id="ARBA00018672"/>
    </source>
</evidence>
<dbReference type="InterPro" id="IPR036388">
    <property type="entry name" value="WH-like_DNA-bd_sf"/>
</dbReference>
<keyword evidence="13" id="KW-1185">Reference proteome</keyword>
<dbReference type="PANTHER" id="PTHR48111:SF40">
    <property type="entry name" value="PHOSPHATE REGULON TRANSCRIPTIONAL REGULATORY PROTEIN PHOB"/>
    <property type="match status" value="1"/>
</dbReference>
<feature type="DNA-binding region" description="OmpR/PhoB-type" evidence="9">
    <location>
        <begin position="121"/>
        <end position="216"/>
    </location>
</feature>
<dbReference type="Proteomes" id="UP000199068">
    <property type="component" value="Unassembled WGS sequence"/>
</dbReference>
<dbReference type="InterPro" id="IPR039420">
    <property type="entry name" value="WalR-like"/>
</dbReference>
<organism evidence="12 13">
    <name type="scientific">Romboutsia lituseburensis DSM 797</name>
    <dbReference type="NCBI Taxonomy" id="1121325"/>
    <lineage>
        <taxon>Bacteria</taxon>
        <taxon>Bacillati</taxon>
        <taxon>Bacillota</taxon>
        <taxon>Clostridia</taxon>
        <taxon>Peptostreptococcales</taxon>
        <taxon>Peptostreptococcaceae</taxon>
        <taxon>Romboutsia</taxon>
    </lineage>
</organism>
<dbReference type="Gene3D" id="1.10.10.10">
    <property type="entry name" value="Winged helix-like DNA-binding domain superfamily/Winged helix DNA-binding domain"/>
    <property type="match status" value="1"/>
</dbReference>
<dbReference type="InterPro" id="IPR001789">
    <property type="entry name" value="Sig_transdc_resp-reg_receiver"/>
</dbReference>
<evidence type="ECO:0000256" key="8">
    <source>
        <dbReference type="PROSITE-ProRule" id="PRU00169"/>
    </source>
</evidence>
<protein>
    <recommendedName>
        <fullName evidence="1">Stage 0 sporulation protein A homolog</fullName>
    </recommendedName>
</protein>
<dbReference type="Gene3D" id="6.10.250.690">
    <property type="match status" value="1"/>
</dbReference>
<evidence type="ECO:0000313" key="13">
    <source>
        <dbReference type="Proteomes" id="UP000199068"/>
    </source>
</evidence>
<dbReference type="PROSITE" id="PS50110">
    <property type="entry name" value="RESPONSE_REGULATORY"/>
    <property type="match status" value="1"/>
</dbReference>
<dbReference type="Pfam" id="PF00486">
    <property type="entry name" value="Trans_reg_C"/>
    <property type="match status" value="1"/>
</dbReference>
<evidence type="ECO:0000256" key="9">
    <source>
        <dbReference type="PROSITE-ProRule" id="PRU01091"/>
    </source>
</evidence>
<dbReference type="SMART" id="SM00862">
    <property type="entry name" value="Trans_reg_C"/>
    <property type="match status" value="1"/>
</dbReference>
<dbReference type="RefSeq" id="WP_092722596.1">
    <property type="nucleotide sequence ID" value="NZ_FNGW01000001.1"/>
</dbReference>
<reference evidence="12 13" key="1">
    <citation type="submission" date="2016-10" db="EMBL/GenBank/DDBJ databases">
        <authorList>
            <person name="de Groot N.N."/>
        </authorList>
    </citation>
    <scope>NUCLEOTIDE SEQUENCE [LARGE SCALE GENOMIC DNA]</scope>
    <source>
        <strain evidence="12 13">DSM 797</strain>
    </source>
</reference>
<dbReference type="GO" id="GO:0032993">
    <property type="term" value="C:protein-DNA complex"/>
    <property type="evidence" value="ECO:0007669"/>
    <property type="project" value="TreeGrafter"/>
</dbReference>
<dbReference type="EMBL" id="FNGW01000001">
    <property type="protein sequence ID" value="SDL33664.1"/>
    <property type="molecule type" value="Genomic_DNA"/>
</dbReference>
<keyword evidence="4" id="KW-0805">Transcription regulation</keyword>
<comment type="function">
    <text evidence="7">May play the central regulatory role in sporulation. It may be an element of the effector pathway responsible for the activation of sporulation genes in response to nutritional stress. Spo0A may act in concert with spo0H (a sigma factor) to control the expression of some genes that are critical to the sporulation process.</text>
</comment>
<evidence type="ECO:0000313" key="12">
    <source>
        <dbReference type="EMBL" id="SDL33664.1"/>
    </source>
</evidence>
<feature type="modified residue" description="4-aspartylphosphate" evidence="8">
    <location>
        <position position="51"/>
    </location>
</feature>
<dbReference type="SMART" id="SM00448">
    <property type="entry name" value="REC"/>
    <property type="match status" value="1"/>
</dbReference>
<dbReference type="InterPro" id="IPR011006">
    <property type="entry name" value="CheY-like_superfamily"/>
</dbReference>
<gene>
    <name evidence="12" type="ORF">SAMN04515677_101546</name>
</gene>
<evidence type="ECO:0000256" key="5">
    <source>
        <dbReference type="ARBA" id="ARBA00023125"/>
    </source>
</evidence>
<dbReference type="PANTHER" id="PTHR48111">
    <property type="entry name" value="REGULATOR OF RPOS"/>
    <property type="match status" value="1"/>
</dbReference>
<dbReference type="GO" id="GO:0006355">
    <property type="term" value="P:regulation of DNA-templated transcription"/>
    <property type="evidence" value="ECO:0007669"/>
    <property type="project" value="InterPro"/>
</dbReference>
<keyword evidence="3" id="KW-0902">Two-component regulatory system</keyword>
<evidence type="ECO:0000256" key="4">
    <source>
        <dbReference type="ARBA" id="ARBA00023015"/>
    </source>
</evidence>
<evidence type="ECO:0000259" key="10">
    <source>
        <dbReference type="PROSITE" id="PS50110"/>
    </source>
</evidence>
<dbReference type="PROSITE" id="PS51755">
    <property type="entry name" value="OMPR_PHOB"/>
    <property type="match status" value="1"/>
</dbReference>
<evidence type="ECO:0000256" key="6">
    <source>
        <dbReference type="ARBA" id="ARBA00023163"/>
    </source>
</evidence>
<dbReference type="SUPFAM" id="SSF52172">
    <property type="entry name" value="CheY-like"/>
    <property type="match status" value="1"/>
</dbReference>
<dbReference type="GO" id="GO:0000976">
    <property type="term" value="F:transcription cis-regulatory region binding"/>
    <property type="evidence" value="ECO:0007669"/>
    <property type="project" value="TreeGrafter"/>
</dbReference>
<dbReference type="FunFam" id="1.10.10.10:FF:000018">
    <property type="entry name" value="DNA-binding response regulator ResD"/>
    <property type="match status" value="1"/>
</dbReference>
<evidence type="ECO:0000256" key="3">
    <source>
        <dbReference type="ARBA" id="ARBA00023012"/>
    </source>
</evidence>
<dbReference type="Pfam" id="PF00072">
    <property type="entry name" value="Response_reg"/>
    <property type="match status" value="1"/>
</dbReference>
<dbReference type="GO" id="GO:0005829">
    <property type="term" value="C:cytosol"/>
    <property type="evidence" value="ECO:0007669"/>
    <property type="project" value="TreeGrafter"/>
</dbReference>
<evidence type="ECO:0000256" key="2">
    <source>
        <dbReference type="ARBA" id="ARBA00022553"/>
    </source>
</evidence>
<dbReference type="InterPro" id="IPR001867">
    <property type="entry name" value="OmpR/PhoB-type_DNA-bd"/>
</dbReference>
<feature type="domain" description="OmpR/PhoB-type" evidence="11">
    <location>
        <begin position="121"/>
        <end position="216"/>
    </location>
</feature>
<evidence type="ECO:0000259" key="11">
    <source>
        <dbReference type="PROSITE" id="PS51755"/>
    </source>
</evidence>
<dbReference type="CDD" id="cd17574">
    <property type="entry name" value="REC_OmpR"/>
    <property type="match status" value="1"/>
</dbReference>
<dbReference type="GO" id="GO:0000156">
    <property type="term" value="F:phosphorelay response regulator activity"/>
    <property type="evidence" value="ECO:0007669"/>
    <property type="project" value="TreeGrafter"/>
</dbReference>
<keyword evidence="6" id="KW-0804">Transcription</keyword>
<dbReference type="FunFam" id="3.40.50.2300:FF:000001">
    <property type="entry name" value="DNA-binding response regulator PhoB"/>
    <property type="match status" value="1"/>
</dbReference>
<keyword evidence="5 9" id="KW-0238">DNA-binding</keyword>
<dbReference type="AlphaFoldDB" id="A0A1G9J944"/>
<sequence length="216" mass="24918">MKILVVEDDLAIRDLIDINLTISGYDVLVAQDGEEGKNIFDKENIDAVLLDVMLPKIDGFELIEHIKKKDVPVIFITAKSSVSDRVKGLKLGADDYIVKPFESIELLARIEAVARRYNKSENIIKVNNIEIDLDRRIVKLDGEIIELTLKEFELLALFVKNKNIALSREQILDKVWGFDYIGETRTIDIHVQRLREKLKLKSNIKTIFKVGYRFEY</sequence>
<keyword evidence="2 8" id="KW-0597">Phosphoprotein</keyword>
<dbReference type="Gene3D" id="3.40.50.2300">
    <property type="match status" value="1"/>
</dbReference>
<dbReference type="STRING" id="1121325.SAMN04515677_101546"/>